<reference evidence="2 3" key="1">
    <citation type="submission" date="2018-06" db="EMBL/GenBank/DDBJ databases">
        <authorList>
            <consortium name="Pathogen Informatics"/>
            <person name="Doyle S."/>
        </authorList>
    </citation>
    <scope>NUCLEOTIDE SEQUENCE [LARGE SCALE GENOMIC DNA]</scope>
    <source>
        <strain evidence="2 3">NCTC13315</strain>
    </source>
</reference>
<proteinExistence type="predicted"/>
<feature type="domain" description="Cyclic nucleotide-binding" evidence="1">
    <location>
        <begin position="13"/>
        <end position="115"/>
    </location>
</feature>
<dbReference type="RefSeq" id="WP_115303842.1">
    <property type="nucleotide sequence ID" value="NZ_CAAAHO010000005.1"/>
</dbReference>
<dbReference type="Pfam" id="PF00027">
    <property type="entry name" value="cNMP_binding"/>
    <property type="match status" value="1"/>
</dbReference>
<dbReference type="InterPro" id="IPR000595">
    <property type="entry name" value="cNMP-bd_dom"/>
</dbReference>
<name>A0A378I4K5_9GAMM</name>
<dbReference type="CDD" id="cd00038">
    <property type="entry name" value="CAP_ED"/>
    <property type="match status" value="1"/>
</dbReference>
<organism evidence="2 3">
    <name type="scientific">Legionella beliardensis</name>
    <dbReference type="NCBI Taxonomy" id="91822"/>
    <lineage>
        <taxon>Bacteria</taxon>
        <taxon>Pseudomonadati</taxon>
        <taxon>Pseudomonadota</taxon>
        <taxon>Gammaproteobacteria</taxon>
        <taxon>Legionellales</taxon>
        <taxon>Legionellaceae</taxon>
        <taxon>Legionella</taxon>
    </lineage>
</organism>
<dbReference type="Gene3D" id="2.60.120.10">
    <property type="entry name" value="Jelly Rolls"/>
    <property type="match status" value="2"/>
</dbReference>
<protein>
    <submittedName>
        <fullName evidence="2">Cyclic nucleotide-binding protein</fullName>
    </submittedName>
</protein>
<dbReference type="InterPro" id="IPR018490">
    <property type="entry name" value="cNMP-bd_dom_sf"/>
</dbReference>
<dbReference type="AlphaFoldDB" id="A0A378I4K5"/>
<accession>A0A378I4K5</accession>
<dbReference type="InterPro" id="IPR014710">
    <property type="entry name" value="RmlC-like_jellyroll"/>
</dbReference>
<evidence type="ECO:0000313" key="3">
    <source>
        <dbReference type="Proteomes" id="UP000254968"/>
    </source>
</evidence>
<evidence type="ECO:0000259" key="1">
    <source>
        <dbReference type="PROSITE" id="PS50042"/>
    </source>
</evidence>
<dbReference type="Proteomes" id="UP000254968">
    <property type="component" value="Unassembled WGS sequence"/>
</dbReference>
<keyword evidence="3" id="KW-1185">Reference proteome</keyword>
<dbReference type="SUPFAM" id="SSF51206">
    <property type="entry name" value="cAMP-binding domain-like"/>
    <property type="match status" value="2"/>
</dbReference>
<dbReference type="EMBL" id="UGNV01000001">
    <property type="protein sequence ID" value="STX30119.1"/>
    <property type="molecule type" value="Genomic_DNA"/>
</dbReference>
<dbReference type="PROSITE" id="PS50042">
    <property type="entry name" value="CNMP_BINDING_3"/>
    <property type="match status" value="1"/>
</dbReference>
<evidence type="ECO:0000313" key="2">
    <source>
        <dbReference type="EMBL" id="STX30119.1"/>
    </source>
</evidence>
<gene>
    <name evidence="2" type="ORF">NCTC13315_02683</name>
</gene>
<dbReference type="SMART" id="SM00100">
    <property type="entry name" value="cNMP"/>
    <property type="match status" value="1"/>
</dbReference>
<sequence>MRAVNQSNVIKHVFHDLTENELLFLSNFIVKKSFEPGELILAQGSFSESLYIIDQGEVIVSVILPGDTIKQMAVLSELQIFDEVAFLAQDLTTATMSAKTYVNCTLLTRSVLNTLRIAYPKIAFKIERVLVKQTEQKIIFNGKKLVNFLCSKPSDKLYLDHTHQLPISQAQHQELYITSINRQLLDKLAFFTVLTDSQIKTLLMIMRVYAYDKGYQLNQNLGKVNLVFSGAVMCFLANKDSLVKSIGIMGIGEVFFQQFFSKALNSLFKFVTCEESIILELDVNKYYQLKRLDEEIFYKVNNYINTAFVSRFYIINRQFIRINCEYMNVAS</sequence>
<dbReference type="OrthoDB" id="5642367at2"/>